<protein>
    <submittedName>
        <fullName evidence="2">Uncharacterized protein</fullName>
    </submittedName>
</protein>
<feature type="coiled-coil region" evidence="1">
    <location>
        <begin position="108"/>
        <end position="250"/>
    </location>
</feature>
<keyword evidence="1" id="KW-0175">Coiled coil</keyword>
<sequence length="362" mass="41423">MPKPLPQIPKPKPLTTPQILELNAQLESSLKFAKQQLKNYKSLYKTTKSHLQAAKREIESLKLDLRDSTSTAEIQRPKRPQNAVPPIKNIQISSFQVLKPPPVTHEQYQALTKHNMKLQDEVTRLKQQRQQLLAEQEQLFRQIQERDGAGNAFEQEKARAALERDNEILIRELRKLDRSKAQLEGQVATLQAQTEREFQGAQEDVGGYERIIKDLERQLFASQQNFTAIQEEAQYRIESSAQQLNTLQKQLLAVQHTPRTTNSIYQKLVEFRENELISAASGVGTERLNELEQKLLFRAPEVLHFVDQNWSEKLKMIAISLFGDDYLAGIFVAGGGMLNDAGMYEVNGVVEQQEEHEEDGID</sequence>
<dbReference type="VEuPathDB" id="GiardiaDB:SS50377_22853"/>
<evidence type="ECO:0000256" key="1">
    <source>
        <dbReference type="SAM" id="Coils"/>
    </source>
</evidence>
<evidence type="ECO:0000313" key="3">
    <source>
        <dbReference type="EMBL" id="KAH0575226.1"/>
    </source>
</evidence>
<name>V6LW28_9EUKA</name>
<dbReference type="EMBL" id="AUWU02000003">
    <property type="protein sequence ID" value="KAH0575226.1"/>
    <property type="molecule type" value="Genomic_DNA"/>
</dbReference>
<reference evidence="3" key="2">
    <citation type="submission" date="2020-12" db="EMBL/GenBank/DDBJ databases">
        <title>New Spironucleus salmonicida genome in near-complete chromosomes.</title>
        <authorList>
            <person name="Xu F."/>
            <person name="Kurt Z."/>
            <person name="Jimenez-Gonzalez A."/>
            <person name="Astvaldsson A."/>
            <person name="Andersson J.O."/>
            <person name="Svard S.G."/>
        </authorList>
    </citation>
    <scope>NUCLEOTIDE SEQUENCE</scope>
    <source>
        <strain evidence="3">ATCC 50377</strain>
    </source>
</reference>
<organism evidence="2">
    <name type="scientific">Spironucleus salmonicida</name>
    <dbReference type="NCBI Taxonomy" id="348837"/>
    <lineage>
        <taxon>Eukaryota</taxon>
        <taxon>Metamonada</taxon>
        <taxon>Diplomonadida</taxon>
        <taxon>Hexamitidae</taxon>
        <taxon>Hexamitinae</taxon>
        <taxon>Spironucleus</taxon>
    </lineage>
</organism>
<evidence type="ECO:0000313" key="2">
    <source>
        <dbReference type="EMBL" id="EST47911.1"/>
    </source>
</evidence>
<evidence type="ECO:0000313" key="4">
    <source>
        <dbReference type="Proteomes" id="UP000018208"/>
    </source>
</evidence>
<gene>
    <name evidence="2" type="ORF">SS50377_12017</name>
    <name evidence="3" type="ORF">SS50377_22853</name>
</gene>
<accession>V6LW28</accession>
<keyword evidence="4" id="KW-1185">Reference proteome</keyword>
<dbReference type="AlphaFoldDB" id="V6LW28"/>
<proteinExistence type="predicted"/>
<dbReference type="Proteomes" id="UP000018208">
    <property type="component" value="Unassembled WGS sequence"/>
</dbReference>
<dbReference type="EMBL" id="KI546021">
    <property type="protein sequence ID" value="EST47911.1"/>
    <property type="molecule type" value="Genomic_DNA"/>
</dbReference>
<reference evidence="2 3" key="1">
    <citation type="journal article" date="2014" name="PLoS Genet.">
        <title>The Genome of Spironucleus salmonicida Highlights a Fish Pathogen Adapted to Fluctuating Environments.</title>
        <authorList>
            <person name="Xu F."/>
            <person name="Jerlstrom-Hultqvist J."/>
            <person name="Einarsson E."/>
            <person name="Astvaldsson A."/>
            <person name="Svard S.G."/>
            <person name="Andersson J.O."/>
        </authorList>
    </citation>
    <scope>NUCLEOTIDE SEQUENCE</scope>
    <source>
        <strain evidence="3">ATCC 50377</strain>
    </source>
</reference>
<feature type="coiled-coil region" evidence="1">
    <location>
        <begin position="23"/>
        <end position="71"/>
    </location>
</feature>